<keyword evidence="1" id="KW-1185">Reference proteome</keyword>
<name>A0A7E4W5W9_PANRE</name>
<evidence type="ECO:0000313" key="1">
    <source>
        <dbReference type="Proteomes" id="UP000492821"/>
    </source>
</evidence>
<reference evidence="1" key="1">
    <citation type="journal article" date="2013" name="Genetics">
        <title>The draft genome and transcriptome of Panagrellus redivivus are shaped by the harsh demands of a free-living lifestyle.</title>
        <authorList>
            <person name="Srinivasan J."/>
            <person name="Dillman A.R."/>
            <person name="Macchietto M.G."/>
            <person name="Heikkinen L."/>
            <person name="Lakso M."/>
            <person name="Fracchia K.M."/>
            <person name="Antoshechkin I."/>
            <person name="Mortazavi A."/>
            <person name="Wong G."/>
            <person name="Sternberg P.W."/>
        </authorList>
    </citation>
    <scope>NUCLEOTIDE SEQUENCE [LARGE SCALE GENOMIC DNA]</scope>
    <source>
        <strain evidence="1">MT8872</strain>
    </source>
</reference>
<proteinExistence type="predicted"/>
<dbReference type="WBParaSite" id="Pan_g7754.t1">
    <property type="protein sequence ID" value="Pan_g7754.t1"/>
    <property type="gene ID" value="Pan_g7754"/>
</dbReference>
<sequence length="212" mass="24659">MRELALPIEAYHLQIADIDETLNLNPAMFDILIGNVTVLSNGDLTYKDEYKYLITEHTLIRPCEIFIIGNGSTDHAYDLLQKALLRCIVGLTVYAYYFYFDKVIVDKECVDLIKSLCTRKGQLLKFENCTVSEDVTINMMAGLDLYLKNCNIQKCFFTDMEEFLNKKDSKQILFIDHDENELFEMFDYNIVNVFGFKKLVRKSLDEYQVACL</sequence>
<dbReference type="Proteomes" id="UP000492821">
    <property type="component" value="Unassembled WGS sequence"/>
</dbReference>
<accession>A0A7E4W5W9</accession>
<evidence type="ECO:0000313" key="2">
    <source>
        <dbReference type="WBParaSite" id="Pan_g7754.t1"/>
    </source>
</evidence>
<protein>
    <submittedName>
        <fullName evidence="2">Methyltransferase</fullName>
    </submittedName>
</protein>
<organism evidence="1 2">
    <name type="scientific">Panagrellus redivivus</name>
    <name type="common">Microworm</name>
    <dbReference type="NCBI Taxonomy" id="6233"/>
    <lineage>
        <taxon>Eukaryota</taxon>
        <taxon>Metazoa</taxon>
        <taxon>Ecdysozoa</taxon>
        <taxon>Nematoda</taxon>
        <taxon>Chromadorea</taxon>
        <taxon>Rhabditida</taxon>
        <taxon>Tylenchina</taxon>
        <taxon>Panagrolaimomorpha</taxon>
        <taxon>Panagrolaimoidea</taxon>
        <taxon>Panagrolaimidae</taxon>
        <taxon>Panagrellus</taxon>
    </lineage>
</organism>
<reference evidence="2" key="2">
    <citation type="submission" date="2020-10" db="UniProtKB">
        <authorList>
            <consortium name="WormBaseParasite"/>
        </authorList>
    </citation>
    <scope>IDENTIFICATION</scope>
</reference>
<dbReference type="AlphaFoldDB" id="A0A7E4W5W9"/>